<keyword evidence="2" id="KW-0472">Membrane</keyword>
<evidence type="ECO:0000256" key="1">
    <source>
        <dbReference type="SAM" id="MobiDB-lite"/>
    </source>
</evidence>
<reference evidence="3" key="1">
    <citation type="journal article" date="2015" name="Infect. Immun.">
        <title>An Invertron-Like Linear Plasmid Mediates Intracellular Survival and Virulence in Bovine Isolates of Rhodococcus equi.</title>
        <authorList>
            <person name="Valero-Rello A."/>
            <person name="Hapeshi A."/>
            <person name="Anastasi E."/>
            <person name="Alvarez S."/>
            <person name="Scortti M."/>
            <person name="Meijer W.G."/>
            <person name="MacArthur I."/>
            <person name="Vazquez-Boland J.A."/>
        </authorList>
    </citation>
    <scope>NUCLEOTIDE SEQUENCE</scope>
    <source>
        <strain evidence="4">PAM1571</strain>
        <strain evidence="3">PAM2012</strain>
        <plasmid evidence="4">pVAPN1571</plasmid>
        <plasmid evidence="3">pVAPN2012</plasmid>
    </source>
</reference>
<geneLocation type="plasmid" evidence="3">
    <name>pVAPN2012</name>
</geneLocation>
<dbReference type="EMBL" id="KF439868">
    <property type="protein sequence ID" value="AKG90592.1"/>
    <property type="molecule type" value="Genomic_DNA"/>
</dbReference>
<evidence type="ECO:0000313" key="3">
    <source>
        <dbReference type="EMBL" id="AKF16094.1"/>
    </source>
</evidence>
<feature type="transmembrane region" description="Helical" evidence="2">
    <location>
        <begin position="21"/>
        <end position="42"/>
    </location>
</feature>
<keyword evidence="2" id="KW-1133">Transmembrane helix</keyword>
<keyword evidence="3" id="KW-0614">Plasmid</keyword>
<dbReference type="AlphaFoldDB" id="A0A0F6WFU9"/>
<keyword evidence="2" id="KW-0812">Transmembrane</keyword>
<evidence type="ECO:0000256" key="2">
    <source>
        <dbReference type="SAM" id="Phobius"/>
    </source>
</evidence>
<accession>A0A0F6WFU9</accession>
<organism evidence="3">
    <name type="scientific">Rhodococcus hoagii</name>
    <name type="common">Corynebacterium equii</name>
    <dbReference type="NCBI Taxonomy" id="43767"/>
    <lineage>
        <taxon>Bacteria</taxon>
        <taxon>Bacillati</taxon>
        <taxon>Actinomycetota</taxon>
        <taxon>Actinomycetes</taxon>
        <taxon>Mycobacteriales</taxon>
        <taxon>Nocardiaceae</taxon>
        <taxon>Prescottella</taxon>
    </lineage>
</organism>
<feature type="region of interest" description="Disordered" evidence="1">
    <location>
        <begin position="68"/>
        <end position="89"/>
    </location>
</feature>
<sequence>MNAILEALMDVSREHLRDAKSLGWALSFAIVVGTVVLVYAVVTPNPEPMERIGYLIHGPVAPAIQHHTTDVSEEPGKAGPTIRAGDDVGHMCPRAGALQN</sequence>
<name>A0A0F6WFU9_RHOHA</name>
<dbReference type="EMBL" id="KP851975">
    <property type="protein sequence ID" value="AKF16094.1"/>
    <property type="molecule type" value="Genomic_DNA"/>
</dbReference>
<evidence type="ECO:0000313" key="4">
    <source>
        <dbReference type="EMBL" id="AKG90592.1"/>
    </source>
</evidence>
<protein>
    <submittedName>
        <fullName evidence="3">Uncharacterized protein</fullName>
    </submittedName>
</protein>
<dbReference type="RefSeq" id="WP_172685920.1">
    <property type="nucleotide sequence ID" value="NZ_AP024182.1"/>
</dbReference>
<proteinExistence type="predicted"/>
<gene>
    <name evidence="3" type="ORF">pVAPN2012_1430</name>
    <name evidence="4" type="ORF">pVAPN_1430</name>
</gene>
<geneLocation type="plasmid" evidence="4">
    <name>pVAPN1571</name>
</geneLocation>